<comment type="subcellular location">
    <subcellularLocation>
        <location evidence="2">Secreted</location>
        <location evidence="2">Extracellular space</location>
        <location evidence="2">Extracellular matrix</location>
        <location evidence="2">Basement membrane</location>
    </subcellularLocation>
</comment>
<dbReference type="FunFam" id="2.170.300.10:FF:000004">
    <property type="entry name" value="Laminin subunit beta 1"/>
    <property type="match status" value="1"/>
</dbReference>
<feature type="coiled-coil region" evidence="14">
    <location>
        <begin position="1201"/>
        <end position="1311"/>
    </location>
</feature>
<feature type="disulfide bond" evidence="13">
    <location>
        <begin position="797"/>
        <end position="806"/>
    </location>
</feature>
<dbReference type="InterPro" id="IPR050440">
    <property type="entry name" value="Laminin/Netrin_ECM"/>
</dbReference>
<keyword evidence="8" id="KW-0130">Cell adhesion</keyword>
<dbReference type="PANTHER" id="PTHR10574:SF375">
    <property type="entry name" value="LAMININ SUBUNIT BETA-1"/>
    <property type="match status" value="1"/>
</dbReference>
<evidence type="ECO:0000256" key="11">
    <source>
        <dbReference type="ARBA" id="ARBA00023180"/>
    </source>
</evidence>
<feature type="domain" description="Laminin EGF-like" evidence="15">
    <location>
        <begin position="1087"/>
        <end position="1142"/>
    </location>
</feature>
<dbReference type="PROSITE" id="PS50027">
    <property type="entry name" value="EGF_LAM_2"/>
    <property type="match status" value="10"/>
</dbReference>
<feature type="coiled-coil region" evidence="14">
    <location>
        <begin position="1428"/>
        <end position="1501"/>
    </location>
</feature>
<dbReference type="InterPro" id="IPR002049">
    <property type="entry name" value="LE_dom"/>
</dbReference>
<gene>
    <name evidence="18" type="ORF">ASIM_LOCUS10671</name>
</gene>
<feature type="domain" description="Laminin EGF-like" evidence="15">
    <location>
        <begin position="464"/>
        <end position="514"/>
    </location>
</feature>
<dbReference type="SMART" id="SM00180">
    <property type="entry name" value="EGF_Lam"/>
    <property type="match status" value="13"/>
</dbReference>
<dbReference type="FunFam" id="2.10.25.10:FF:000209">
    <property type="entry name" value="Laminin subunit alpha 5"/>
    <property type="match status" value="1"/>
</dbReference>
<keyword evidence="6" id="KW-0677">Repeat</keyword>
<dbReference type="GO" id="GO:0016477">
    <property type="term" value="P:cell migration"/>
    <property type="evidence" value="ECO:0007669"/>
    <property type="project" value="TreeGrafter"/>
</dbReference>
<feature type="domain" description="Laminin IV type B" evidence="16">
    <location>
        <begin position="554"/>
        <end position="770"/>
    </location>
</feature>
<sequence length="1776" mass="197017">MGTSIRRSLPIESPPLYVVLVVICAFTTTVLNAEYAEEDLCSERSCYPATGNLLVGRKHRLSASSTCGLYGRQRYCIVSHLEEQTKCFYCDSRTEWRPHREPHRLSHRLVFVLIENVVSESFEDRNRNWWQSENGVQNVSIRLDLEAEFHFTHLIMTFKSFRPAAMIIERSADFGKTWSPYRYFAYDCASTYPNIPEGPPKKHSDLVYKVISPHIRTENPYSDEIANLLKVTNLRINFTKLHTLGDDLLDYRPEIDEKYYYAVYELVVRGSCSCYGHAQRCIPIEGNGRYAMVPDRPDMVHGRCECTHNTKGLNCEQCMDFFNDLPWRPAIGDDSNECKRCDCNGHAARCHFDRALYQSSGFVSGGVCDECMHNTQGKNCEQCKPYFYRNPQRPITDPYVCLPCECDKAGSLNDGICEGEEDPERGLVAGKCYCKSNVDGPRCDRCKNGFWSLQADDANGCRACTCHLLGTYNNEGCNKRTGECLCKRLVTGENCDRCLPEHYGLSEEADGCRRCDCDLGGAFDNNCDIISGQCQCRQHFSGRRCDTADSSYFCAAIDHYTYEAENAENITNAEVQPREYPLYARDRTWTGEGFVRANERTTLTFIIDNLVQSMQYNIIIRYQQTQQDPFGWENAQLTVVRPGDPSPDGPCSNSLPSDDFLIVRFHPGGRFVEVKPDVCLEAGVRYEIRFQMGEKRTGFPDRSAAILIDSIVLAPPTDVLPIFKGSANAEQHRLEFDRYQCRNQALSLTPLTDLSEVCSRYICPVAAIVFNQSLECDCDATGSVSGICTAKGGQCDCKPNVVGRRCDRCAVGTYGFGPSGCTACECDSVGSLNNICDKQSGQCLCRERGITGRQCNQCQPGFWSFPDCRVCQCNDHASICDQKTGACIECRDLTDGYYCDRCKDGYYGDPRLGVNLPCKPCPCPGGLDSGFQHADTCYLRPGTDSESPDVVCNCKSGYTGERCASCAINHWGNPNELGGSCERCDCNGNIDLSVENSCDAVTGDCLKCLHHTEGQQCENCMDGYFGDAKIRSCQRCVCNDLGTNRTAGACDRVSGQCVCLPNVIGQQCDVCAPQHFDLASGKGCEACSCDPNGVLLDVDGKPELQCNQFDGRCPCKRGRGGRTCSDCEDYYWGDPMAGECKRCECDPIGSASQQCHRNNGTCICLPGSGGALCNECARGYTGNWPHCEACGECFKNWDEIIQSLKAQVETLIDKANNIEDTGVTSVYDDAFEKMEQSLADVKAQLESANITKADVDDLQQQMDSLLEKRITDTTSAVDSAEEELKSLLEIAEKLTARAQALNENATLLREADVQGAYNISRESAEKSAAAKRRTDDAVAKIASAESDRREAESLLDKNQLDFEKQFTENEMALQHIDEQLSSFESVLPGLNKDVCGAESIPCDALCGGPGSCGHCGGRSCLDGSVSKAEQALQFADEADRKLNEKQKEAEDILSRVREILMETSVTKSKANDAYGIAENAAKQANQTRDSLENILKEINEFLDSERSSAEEIRTVADEITNMTISLTPEQIQNLADQIRENLMKINNIDSILDETRGNKTIAGALQNSAESASKRAAEIRNTTTAVRDALKRTQEAQEAAKIAIDDALEQITEARTDLDSANEQTTTAEEIAQKSNDLLRDLENEMKDVRVQYLQISEHAKNAYEAADKAMQQATLAEAANEQLKNDFNTAKNLLQSRQTGNEKPQARAEALRKRATQLLHKTQRYRSDISQLTADMDASDVRLGEYNGTVADLESQIDQISAKIRTRIDYYATCD</sequence>
<dbReference type="GO" id="GO:0009887">
    <property type="term" value="P:animal organ morphogenesis"/>
    <property type="evidence" value="ECO:0007669"/>
    <property type="project" value="TreeGrafter"/>
</dbReference>
<dbReference type="InterPro" id="IPR000742">
    <property type="entry name" value="EGF"/>
</dbReference>
<dbReference type="InterPro" id="IPR008211">
    <property type="entry name" value="Laminin_N"/>
</dbReference>
<feature type="disulfide bond" evidence="13">
    <location>
        <begin position="1008"/>
        <end position="1017"/>
    </location>
</feature>
<evidence type="ECO:0000313" key="18">
    <source>
        <dbReference type="EMBL" id="VDK43423.1"/>
    </source>
</evidence>
<keyword evidence="12 13" id="KW-0424">Laminin EGF-like domain</keyword>
<evidence type="ECO:0000256" key="6">
    <source>
        <dbReference type="ARBA" id="ARBA00022737"/>
    </source>
</evidence>
<dbReference type="GO" id="GO:0009888">
    <property type="term" value="P:tissue development"/>
    <property type="evidence" value="ECO:0007669"/>
    <property type="project" value="TreeGrafter"/>
</dbReference>
<evidence type="ECO:0000256" key="3">
    <source>
        <dbReference type="ARBA" id="ARBA00022525"/>
    </source>
</evidence>
<keyword evidence="7" id="KW-0084">Basement membrane</keyword>
<dbReference type="SMART" id="SM00181">
    <property type="entry name" value="EGF"/>
    <property type="match status" value="9"/>
</dbReference>
<accession>A0A0M3JSY5</accession>
<dbReference type="GO" id="GO:0005608">
    <property type="term" value="C:laminin-3 complex"/>
    <property type="evidence" value="ECO:0007669"/>
    <property type="project" value="UniProtKB-ARBA"/>
</dbReference>
<evidence type="ECO:0000256" key="9">
    <source>
        <dbReference type="ARBA" id="ARBA00023054"/>
    </source>
</evidence>
<feature type="domain" description="Laminin EGF-like" evidence="15">
    <location>
        <begin position="341"/>
        <end position="403"/>
    </location>
</feature>
<dbReference type="SUPFAM" id="SSF57196">
    <property type="entry name" value="EGF/Laminin"/>
    <property type="match status" value="11"/>
</dbReference>
<reference evidence="20" key="1">
    <citation type="submission" date="2017-02" db="UniProtKB">
        <authorList>
            <consortium name="WormBaseParasite"/>
        </authorList>
    </citation>
    <scope>IDENTIFICATION</scope>
</reference>
<evidence type="ECO:0000256" key="7">
    <source>
        <dbReference type="ARBA" id="ARBA00022869"/>
    </source>
</evidence>
<feature type="disulfide bond" evidence="13">
    <location>
        <begin position="434"/>
        <end position="443"/>
    </location>
</feature>
<evidence type="ECO:0000256" key="14">
    <source>
        <dbReference type="SAM" id="Coils"/>
    </source>
</evidence>
<feature type="domain" description="Laminin EGF-like" evidence="15">
    <location>
        <begin position="824"/>
        <end position="870"/>
    </location>
</feature>
<comment type="function">
    <text evidence="1">Binding to cells via a high affinity receptor, laminin is thought to mediate the attachment, migration and organization of cells into tissues during embryonic development by interacting with other extracellular matrix components.</text>
</comment>
<evidence type="ECO:0000259" key="16">
    <source>
        <dbReference type="PROSITE" id="PS51116"/>
    </source>
</evidence>
<feature type="disulfide bond" evidence="13">
    <location>
        <begin position="1145"/>
        <end position="1162"/>
    </location>
</feature>
<dbReference type="Gene3D" id="2.170.300.10">
    <property type="entry name" value="Tie2 ligand-binding domain superfamily"/>
    <property type="match status" value="2"/>
</dbReference>
<evidence type="ECO:0000256" key="2">
    <source>
        <dbReference type="ARBA" id="ARBA00004302"/>
    </source>
</evidence>
<feature type="domain" description="Laminin N-terminal" evidence="17">
    <location>
        <begin position="42"/>
        <end position="271"/>
    </location>
</feature>
<feature type="disulfide bond" evidence="13">
    <location>
        <begin position="824"/>
        <end position="836"/>
    </location>
</feature>
<dbReference type="FunFam" id="2.60.120.260:FF:000010">
    <property type="entry name" value="Laminin subunit beta 1"/>
    <property type="match status" value="1"/>
</dbReference>
<dbReference type="OrthoDB" id="5985440at2759"/>
<keyword evidence="9 14" id="KW-0175">Coiled coil</keyword>
<dbReference type="GO" id="GO:0070831">
    <property type="term" value="P:basement membrane assembly"/>
    <property type="evidence" value="ECO:0007669"/>
    <property type="project" value="TreeGrafter"/>
</dbReference>
<keyword evidence="19" id="KW-1185">Reference proteome</keyword>
<feature type="domain" description="Laminin EGF-like" evidence="15">
    <location>
        <begin position="776"/>
        <end position="823"/>
    </location>
</feature>
<evidence type="ECO:0000256" key="13">
    <source>
        <dbReference type="PROSITE-ProRule" id="PRU00460"/>
    </source>
</evidence>
<dbReference type="CDD" id="cd00055">
    <property type="entry name" value="EGF_Lam"/>
    <property type="match status" value="13"/>
</dbReference>
<feature type="domain" description="Laminin EGF-like" evidence="15">
    <location>
        <begin position="984"/>
        <end position="1035"/>
    </location>
</feature>
<feature type="domain" description="Laminin EGF-like" evidence="15">
    <location>
        <begin position="404"/>
        <end position="463"/>
    </location>
</feature>
<feature type="disulfide bond" evidence="13">
    <location>
        <begin position="371"/>
        <end position="380"/>
    </location>
</feature>
<dbReference type="Gene3D" id="2.60.120.260">
    <property type="entry name" value="Galactose-binding domain-like"/>
    <property type="match status" value="1"/>
</dbReference>
<feature type="disulfide bond" evidence="13">
    <location>
        <begin position="498"/>
        <end position="512"/>
    </location>
</feature>
<feature type="disulfide bond" evidence="13">
    <location>
        <begin position="486"/>
        <end position="495"/>
    </location>
</feature>
<dbReference type="FunFam" id="2.10.25.10:FF:000090">
    <property type="entry name" value="laminin subunit alpha"/>
    <property type="match status" value="1"/>
</dbReference>
<dbReference type="WBParaSite" id="ASIM_0001111301-mRNA-1">
    <property type="protein sequence ID" value="ASIM_0001111301-mRNA-1"/>
    <property type="gene ID" value="ASIM_0001111301"/>
</dbReference>
<dbReference type="Pfam" id="PF24973">
    <property type="entry name" value="EGF_LMN_ATRN"/>
    <property type="match status" value="2"/>
</dbReference>
<evidence type="ECO:0000256" key="12">
    <source>
        <dbReference type="ARBA" id="ARBA00023292"/>
    </source>
</evidence>
<dbReference type="Pfam" id="PF21199">
    <property type="entry name" value="LAMININ_IV_B"/>
    <property type="match status" value="1"/>
</dbReference>
<keyword evidence="3" id="KW-0964">Secreted</keyword>
<organism evidence="20">
    <name type="scientific">Anisakis simplex</name>
    <name type="common">Herring worm</name>
    <dbReference type="NCBI Taxonomy" id="6269"/>
    <lineage>
        <taxon>Eukaryota</taxon>
        <taxon>Metazoa</taxon>
        <taxon>Ecdysozoa</taxon>
        <taxon>Nematoda</taxon>
        <taxon>Chromadorea</taxon>
        <taxon>Rhabditida</taxon>
        <taxon>Spirurina</taxon>
        <taxon>Ascaridomorpha</taxon>
        <taxon>Ascaridoidea</taxon>
        <taxon>Anisakidae</taxon>
        <taxon>Anisakis</taxon>
        <taxon>Anisakis simplex complex</taxon>
    </lineage>
</organism>
<dbReference type="FunFam" id="2.10.25.10:FF:000135">
    <property type="entry name" value="Laminin subunit beta 4"/>
    <property type="match status" value="2"/>
</dbReference>
<dbReference type="InterPro" id="IPR013015">
    <property type="entry name" value="Laminin_IV_B"/>
</dbReference>
<dbReference type="SMART" id="SM00136">
    <property type="entry name" value="LamNT"/>
    <property type="match status" value="1"/>
</dbReference>
<evidence type="ECO:0000256" key="10">
    <source>
        <dbReference type="ARBA" id="ARBA00023157"/>
    </source>
</evidence>
<feature type="disulfide bond" evidence="13">
    <location>
        <begin position="1059"/>
        <end position="1068"/>
    </location>
</feature>
<feature type="disulfide bond" evidence="13">
    <location>
        <begin position="1143"/>
        <end position="1155"/>
    </location>
</feature>
<name>A0A0M3JSY5_ANISI</name>
<evidence type="ECO:0000256" key="8">
    <source>
        <dbReference type="ARBA" id="ARBA00022889"/>
    </source>
</evidence>
<feature type="disulfide bond" evidence="13">
    <location>
        <begin position="776"/>
        <end position="788"/>
    </location>
</feature>
<dbReference type="PROSITE" id="PS01248">
    <property type="entry name" value="EGF_LAM_1"/>
    <property type="match status" value="6"/>
</dbReference>
<feature type="disulfide bond" evidence="13">
    <location>
        <begin position="778"/>
        <end position="795"/>
    </location>
</feature>
<dbReference type="FunFam" id="2.10.25.10:FF:000074">
    <property type="entry name" value="Laminin subunit alpha"/>
    <property type="match status" value="1"/>
</dbReference>
<dbReference type="GO" id="GO:0007411">
    <property type="term" value="P:axon guidance"/>
    <property type="evidence" value="ECO:0007669"/>
    <property type="project" value="TreeGrafter"/>
</dbReference>
<feature type="disulfide bond" evidence="13">
    <location>
        <begin position="826"/>
        <end position="843"/>
    </location>
</feature>
<dbReference type="Proteomes" id="UP000267096">
    <property type="component" value="Unassembled WGS sequence"/>
</dbReference>
<dbReference type="FunFam" id="2.10.25.10:FF:000065">
    <property type="entry name" value="Laminin subunit beta 1"/>
    <property type="match status" value="1"/>
</dbReference>
<comment type="caution">
    <text evidence="13">Lacks conserved residue(s) required for the propagation of feature annotation.</text>
</comment>
<reference evidence="18 19" key="2">
    <citation type="submission" date="2018-11" db="EMBL/GenBank/DDBJ databases">
        <authorList>
            <consortium name="Pathogen Informatics"/>
        </authorList>
    </citation>
    <scope>NUCLEOTIDE SEQUENCE [LARGE SCALE GENOMIC DNA]</scope>
</reference>
<dbReference type="Gene3D" id="2.10.25.10">
    <property type="entry name" value="Laminin"/>
    <property type="match status" value="9"/>
</dbReference>
<evidence type="ECO:0000313" key="19">
    <source>
        <dbReference type="Proteomes" id="UP000267096"/>
    </source>
</evidence>
<feature type="coiled-coil region" evidence="14">
    <location>
        <begin position="1590"/>
        <end position="1694"/>
    </location>
</feature>
<feature type="domain" description="Laminin EGF-like" evidence="15">
    <location>
        <begin position="871"/>
        <end position="920"/>
    </location>
</feature>
<evidence type="ECO:0000259" key="15">
    <source>
        <dbReference type="PROSITE" id="PS50027"/>
    </source>
</evidence>
<feature type="disulfide bond" evidence="13">
    <location>
        <begin position="1115"/>
        <end position="1124"/>
    </location>
</feature>
<dbReference type="EMBL" id="UYRR01031011">
    <property type="protein sequence ID" value="VDK43423.1"/>
    <property type="molecule type" value="Genomic_DNA"/>
</dbReference>
<evidence type="ECO:0000259" key="17">
    <source>
        <dbReference type="PROSITE" id="PS51117"/>
    </source>
</evidence>
<dbReference type="FunFam" id="2.10.25.10:FF:000561">
    <property type="entry name" value="Wing blister, isoform B"/>
    <property type="match status" value="1"/>
</dbReference>
<dbReference type="FunFam" id="2.10.25.10:FF:000101">
    <property type="entry name" value="Laminin subunit beta 1"/>
    <property type="match status" value="1"/>
</dbReference>
<dbReference type="PROSITE" id="PS51116">
    <property type="entry name" value="LAMININ_IVB"/>
    <property type="match status" value="1"/>
</dbReference>
<dbReference type="FunFam" id="2.10.25.10:FF:000333">
    <property type="entry name" value="netrin-4 isoform X2"/>
    <property type="match status" value="1"/>
</dbReference>
<dbReference type="PANTHER" id="PTHR10574">
    <property type="entry name" value="NETRIN/LAMININ-RELATED"/>
    <property type="match status" value="1"/>
</dbReference>
<keyword evidence="5" id="KW-0732">Signal</keyword>
<dbReference type="PROSITE" id="PS51117">
    <property type="entry name" value="LAMININ_NTER"/>
    <property type="match status" value="1"/>
</dbReference>
<keyword evidence="4" id="KW-0272">Extracellular matrix</keyword>
<dbReference type="Pfam" id="PF00053">
    <property type="entry name" value="EGF_laminin"/>
    <property type="match status" value="11"/>
</dbReference>
<feature type="domain" description="Laminin EGF-like" evidence="15">
    <location>
        <begin position="1143"/>
        <end position="1189"/>
    </location>
</feature>
<evidence type="ECO:0000256" key="4">
    <source>
        <dbReference type="ARBA" id="ARBA00022530"/>
    </source>
</evidence>
<keyword evidence="10 13" id="KW-1015">Disulfide bond</keyword>
<proteinExistence type="predicted"/>
<dbReference type="Pfam" id="PF00055">
    <property type="entry name" value="Laminin_N"/>
    <property type="match status" value="1"/>
</dbReference>
<protein>
    <submittedName>
        <fullName evidence="20">Laminin subunit beta-1 (inferred by orthology to a D. melanogaster protein)</fullName>
    </submittedName>
</protein>
<dbReference type="FunFam" id="2.170.300.10:FF:000001">
    <property type="entry name" value="Laminin subunit beta-1"/>
    <property type="match status" value="1"/>
</dbReference>
<feature type="domain" description="Laminin EGF-like" evidence="15">
    <location>
        <begin position="1036"/>
        <end position="1086"/>
    </location>
</feature>
<keyword evidence="11" id="KW-0325">Glycoprotein</keyword>
<dbReference type="FunFam" id="2.10.25.10:FF:000011">
    <property type="entry name" value="Cadherin EGF LAG seven-pass G-type receptor"/>
    <property type="match status" value="1"/>
</dbReference>
<evidence type="ECO:0000256" key="5">
    <source>
        <dbReference type="ARBA" id="ARBA00022729"/>
    </source>
</evidence>
<evidence type="ECO:0000313" key="20">
    <source>
        <dbReference type="WBParaSite" id="ASIM_0001111301-mRNA-1"/>
    </source>
</evidence>
<dbReference type="GO" id="GO:0034446">
    <property type="term" value="P:substrate adhesion-dependent cell spreading"/>
    <property type="evidence" value="ECO:0007669"/>
    <property type="project" value="TreeGrafter"/>
</dbReference>
<dbReference type="PRINTS" id="PR00011">
    <property type="entry name" value="EGFLAMININ"/>
</dbReference>
<feature type="disulfide bond" evidence="13">
    <location>
        <begin position="890"/>
        <end position="899"/>
    </location>
</feature>
<evidence type="ECO:0000256" key="1">
    <source>
        <dbReference type="ARBA" id="ARBA00002418"/>
    </source>
</evidence>
<dbReference type="FunFam" id="2.10.25.10:FF:000130">
    <property type="entry name" value="Laminin subunit beta 1"/>
    <property type="match status" value="1"/>
</dbReference>
<dbReference type="InterPro" id="IPR056863">
    <property type="entry name" value="LMN_ATRN_NET-like_EGF"/>
</dbReference>
<feature type="disulfide bond" evidence="13">
    <location>
        <begin position="1164"/>
        <end position="1173"/>
    </location>
</feature>